<sequence length="374" mass="40928">MRFSFLLSLALVAMTPVQPDIACPQNKYDVYIRCRSLVKNVEDSLANRITADIVNAVVAYSRQKTANSAQKDTGSGSALALRLNQQLIEGPLPPTPSSAETSWRSRFNMNEFFHFKWTHKISGALGVARDRVTNWITADEIQRFTSALQDNLNKTMAIELPDMTAYESEARGSKQISYTPQEQAEMTSTAAKTMAEYVGGLFKQLRSYTLIMLRDDVKELFGSLVKQIRGGVKFLQMMKSLGQHTLLLIRRTAAATIGALHGLLLVSLPIAIAALIDASMVTANPGVVAVYAATKPHTMMLATKLVERVISAPMQQLQNKLYSSEESSDVVTVLHETKDPSPASTAVPPGMKHTVADTRDAEEVVAKSLDVAVI</sequence>
<name>A0A4P9XVK5_9FUNG</name>
<dbReference type="EMBL" id="KZ992459">
    <property type="protein sequence ID" value="RKP10303.1"/>
    <property type="molecule type" value="Genomic_DNA"/>
</dbReference>
<dbReference type="Proteomes" id="UP000271241">
    <property type="component" value="Unassembled WGS sequence"/>
</dbReference>
<evidence type="ECO:0000313" key="2">
    <source>
        <dbReference type="EMBL" id="RKP10303.1"/>
    </source>
</evidence>
<evidence type="ECO:0000256" key="1">
    <source>
        <dbReference type="SAM" id="SignalP"/>
    </source>
</evidence>
<gene>
    <name evidence="2" type="ORF">THASP1DRAFT_21954</name>
</gene>
<feature type="chain" id="PRO_5020884750" description="Root hair defective 3 GTP-binding protein-domain-containing protein" evidence="1">
    <location>
        <begin position="20"/>
        <end position="374"/>
    </location>
</feature>
<proteinExistence type="predicted"/>
<accession>A0A4P9XVK5</accession>
<dbReference type="AlphaFoldDB" id="A0A4P9XVK5"/>
<keyword evidence="3" id="KW-1185">Reference proteome</keyword>
<reference evidence="3" key="1">
    <citation type="journal article" date="2018" name="Nat. Microbiol.">
        <title>Leveraging single-cell genomics to expand the fungal tree of life.</title>
        <authorList>
            <person name="Ahrendt S.R."/>
            <person name="Quandt C.A."/>
            <person name="Ciobanu D."/>
            <person name="Clum A."/>
            <person name="Salamov A."/>
            <person name="Andreopoulos B."/>
            <person name="Cheng J.F."/>
            <person name="Woyke T."/>
            <person name="Pelin A."/>
            <person name="Henrissat B."/>
            <person name="Reynolds N.K."/>
            <person name="Benny G.L."/>
            <person name="Smith M.E."/>
            <person name="James T.Y."/>
            <person name="Grigoriev I.V."/>
        </authorList>
    </citation>
    <scope>NUCLEOTIDE SEQUENCE [LARGE SCALE GENOMIC DNA]</scope>
    <source>
        <strain evidence="3">RSA 1356</strain>
    </source>
</reference>
<evidence type="ECO:0008006" key="4">
    <source>
        <dbReference type="Google" id="ProtNLM"/>
    </source>
</evidence>
<keyword evidence="1" id="KW-0732">Signal</keyword>
<organism evidence="2 3">
    <name type="scientific">Thamnocephalis sphaerospora</name>
    <dbReference type="NCBI Taxonomy" id="78915"/>
    <lineage>
        <taxon>Eukaryota</taxon>
        <taxon>Fungi</taxon>
        <taxon>Fungi incertae sedis</taxon>
        <taxon>Zoopagomycota</taxon>
        <taxon>Zoopagomycotina</taxon>
        <taxon>Zoopagomycetes</taxon>
        <taxon>Zoopagales</taxon>
        <taxon>Sigmoideomycetaceae</taxon>
        <taxon>Thamnocephalis</taxon>
    </lineage>
</organism>
<protein>
    <recommendedName>
        <fullName evidence="4">Root hair defective 3 GTP-binding protein-domain-containing protein</fullName>
    </recommendedName>
</protein>
<feature type="signal peptide" evidence="1">
    <location>
        <begin position="1"/>
        <end position="19"/>
    </location>
</feature>
<evidence type="ECO:0000313" key="3">
    <source>
        <dbReference type="Proteomes" id="UP000271241"/>
    </source>
</evidence>